<proteinExistence type="predicted"/>
<evidence type="ECO:0000313" key="9">
    <source>
        <dbReference type="EMBL" id="TNU74115.1"/>
    </source>
</evidence>
<accession>A0A5C5BBD8</accession>
<dbReference type="PROSITE" id="PS51171">
    <property type="entry name" value="PREPHENATE_DEHYDR_3"/>
    <property type="match status" value="1"/>
</dbReference>
<evidence type="ECO:0000256" key="6">
    <source>
        <dbReference type="ARBA" id="ARBA00023239"/>
    </source>
</evidence>
<comment type="pathway">
    <text evidence="1">Amino-acid biosynthesis; L-phenylalanine biosynthesis; phenylpyruvate from prephenate: step 1/1.</text>
</comment>
<dbReference type="Gene3D" id="3.40.50.720">
    <property type="entry name" value="NAD(P)-binding Rossmann-like Domain"/>
    <property type="match status" value="1"/>
</dbReference>
<dbReference type="InterPro" id="IPR008927">
    <property type="entry name" value="6-PGluconate_DH-like_C_sf"/>
</dbReference>
<dbReference type="RefSeq" id="WP_139986806.1">
    <property type="nucleotide sequence ID" value="NZ_VENP01000024.1"/>
</dbReference>
<dbReference type="SUPFAM" id="SSF53850">
    <property type="entry name" value="Periplasmic binding protein-like II"/>
    <property type="match status" value="1"/>
</dbReference>
<keyword evidence="4" id="KW-0057">Aromatic amino acid biosynthesis</keyword>
<comment type="catalytic activity">
    <reaction evidence="7">
        <text>prephenate + H(+) = 3-phenylpyruvate + CO2 + H2O</text>
        <dbReference type="Rhea" id="RHEA:21648"/>
        <dbReference type="ChEBI" id="CHEBI:15377"/>
        <dbReference type="ChEBI" id="CHEBI:15378"/>
        <dbReference type="ChEBI" id="CHEBI:16526"/>
        <dbReference type="ChEBI" id="CHEBI:18005"/>
        <dbReference type="ChEBI" id="CHEBI:29934"/>
        <dbReference type="EC" id="4.2.1.51"/>
    </reaction>
</comment>
<sequence>MENGARPLVVAGFARGAGPWVVEHLLRGTAWSRVEALDGEPASAGALAVAHGGGGQGAAAPDAADVPALPDLPALAVLAVPSDEVAGYAARLAGVLPPGSGVVVVTAGSMASLAAVTAVEPSWQVCGLHMLFDIYRTGPQGQTCYVVERTNPLGQWVAALVERAGGVVKSGPAAVHDETMALVQALPHRMLTAFVDEVLRSDVHLEDELWAARTPLFEALLSLGVGVLDTRRENSLAAAQELPTTPAVRAGYDAALARFDAAADAHATADHLGVVRDALTGAAYDSLRRVGANAVAAVQAKRAELALHRRTGALIGLRTVTDAGSLRVGRVVGIEPNTVTLEELLVGPPGRAALLDGPGVRNARRLGVAGRVHRTTFALGHVTLLEPTALQAELDAWLGIIHRDVRLLVPESVSGLGVLAAVAQLPQVRDAAHVDDVVRVGQRSVVLRIGIRADRDLEATVESVRAYVAGVYRWPAGVALAHEAAGDAATGPTDAPAQARVHFLGPRGSFSEVAAGSVEQLVAARPRALVAEPSFDAVLAGVAAGGLGVLPVSSSASGLVWRAVEALLAAPPAADGGPTAGGMIDVAVRFDAYGRPGTFLEDLRGAVVLSHPQAIAQCGAFIRRWGLRPVPVSSTARGLEILADPGLAVVDGLADVPGVAGVLDGEPAVALGVQDRGANLGLVTLEREVDDLPGSITRFLVVGPAGTFGAAPGGARPTLRSVWVGSGLRAGALAATGTEARFDELLSDGEGRFLLVTSGPGPGGIAGTGLAAGGEPFAERARLLGEIPWSPRTPVVRPG</sequence>
<dbReference type="EC" id="4.2.1.51" evidence="2"/>
<gene>
    <name evidence="9" type="ORF">FH969_07840</name>
</gene>
<dbReference type="GO" id="GO:0004664">
    <property type="term" value="F:prephenate dehydratase activity"/>
    <property type="evidence" value="ECO:0007669"/>
    <property type="project" value="UniProtKB-EC"/>
</dbReference>
<dbReference type="SUPFAM" id="SSF48179">
    <property type="entry name" value="6-phosphogluconate dehydrogenase C-terminal domain-like"/>
    <property type="match status" value="1"/>
</dbReference>
<keyword evidence="3" id="KW-0028">Amino-acid biosynthesis</keyword>
<dbReference type="PANTHER" id="PTHR21022">
    <property type="entry name" value="PREPHENATE DEHYDRATASE P PROTEIN"/>
    <property type="match status" value="1"/>
</dbReference>
<keyword evidence="5" id="KW-0584">Phenylalanine biosynthesis</keyword>
<dbReference type="PANTHER" id="PTHR21022:SF19">
    <property type="entry name" value="PREPHENATE DEHYDRATASE-RELATED"/>
    <property type="match status" value="1"/>
</dbReference>
<dbReference type="OrthoDB" id="9802281at2"/>
<keyword evidence="10" id="KW-1185">Reference proteome</keyword>
<evidence type="ECO:0000256" key="7">
    <source>
        <dbReference type="ARBA" id="ARBA00047848"/>
    </source>
</evidence>
<evidence type="ECO:0000256" key="5">
    <source>
        <dbReference type="ARBA" id="ARBA00023222"/>
    </source>
</evidence>
<evidence type="ECO:0000259" key="8">
    <source>
        <dbReference type="PROSITE" id="PS51171"/>
    </source>
</evidence>
<dbReference type="GO" id="GO:0005737">
    <property type="term" value="C:cytoplasm"/>
    <property type="evidence" value="ECO:0007669"/>
    <property type="project" value="TreeGrafter"/>
</dbReference>
<evidence type="ECO:0000256" key="2">
    <source>
        <dbReference type="ARBA" id="ARBA00013147"/>
    </source>
</evidence>
<dbReference type="InterPro" id="IPR001086">
    <property type="entry name" value="Preph_deHydtase"/>
</dbReference>
<evidence type="ECO:0000256" key="3">
    <source>
        <dbReference type="ARBA" id="ARBA00022605"/>
    </source>
</evidence>
<dbReference type="Gene3D" id="3.40.190.10">
    <property type="entry name" value="Periplasmic binding protein-like II"/>
    <property type="match status" value="2"/>
</dbReference>
<evidence type="ECO:0000256" key="4">
    <source>
        <dbReference type="ARBA" id="ARBA00023141"/>
    </source>
</evidence>
<evidence type="ECO:0000256" key="1">
    <source>
        <dbReference type="ARBA" id="ARBA00004741"/>
    </source>
</evidence>
<feature type="domain" description="Prephenate dehydratase" evidence="8">
    <location>
        <begin position="500"/>
        <end position="704"/>
    </location>
</feature>
<reference evidence="9 10" key="1">
    <citation type="submission" date="2019-06" db="EMBL/GenBank/DDBJ databases">
        <title>Draft genome sequence of Miniimonas arenae KCTC 19750T isolated from sea sand.</title>
        <authorList>
            <person name="Park S.-J."/>
        </authorList>
    </citation>
    <scope>NUCLEOTIDE SEQUENCE [LARGE SCALE GENOMIC DNA]</scope>
    <source>
        <strain evidence="9 10">KCTC 19750</strain>
    </source>
</reference>
<evidence type="ECO:0000313" key="10">
    <source>
        <dbReference type="Proteomes" id="UP000313849"/>
    </source>
</evidence>
<name>A0A5C5BBD8_9MICO</name>
<dbReference type="Pfam" id="PF00800">
    <property type="entry name" value="PDT"/>
    <property type="match status" value="1"/>
</dbReference>
<keyword evidence="6" id="KW-0456">Lyase</keyword>
<dbReference type="GO" id="GO:0009094">
    <property type="term" value="P:L-phenylalanine biosynthetic process"/>
    <property type="evidence" value="ECO:0007669"/>
    <property type="project" value="UniProtKB-UniPathway"/>
</dbReference>
<dbReference type="AlphaFoldDB" id="A0A5C5BBD8"/>
<dbReference type="UniPathway" id="UPA00121">
    <property type="reaction ID" value="UER00345"/>
</dbReference>
<comment type="caution">
    <text evidence="9">The sequence shown here is derived from an EMBL/GenBank/DDBJ whole genome shotgun (WGS) entry which is preliminary data.</text>
</comment>
<organism evidence="9 10">
    <name type="scientific">Miniimonas arenae</name>
    <dbReference type="NCBI Taxonomy" id="676201"/>
    <lineage>
        <taxon>Bacteria</taxon>
        <taxon>Bacillati</taxon>
        <taxon>Actinomycetota</taxon>
        <taxon>Actinomycetes</taxon>
        <taxon>Micrococcales</taxon>
        <taxon>Beutenbergiaceae</taxon>
        <taxon>Miniimonas</taxon>
    </lineage>
</organism>
<protein>
    <recommendedName>
        <fullName evidence="2">prephenate dehydratase</fullName>
        <ecNumber evidence="2">4.2.1.51</ecNumber>
    </recommendedName>
</protein>
<dbReference type="Proteomes" id="UP000313849">
    <property type="component" value="Unassembled WGS sequence"/>
</dbReference>
<dbReference type="EMBL" id="VENP01000024">
    <property type="protein sequence ID" value="TNU74115.1"/>
    <property type="molecule type" value="Genomic_DNA"/>
</dbReference>